<dbReference type="PANTHER" id="PTHR37526:SF1">
    <property type="entry name" value="PROTEIN TUSB"/>
    <property type="match status" value="1"/>
</dbReference>
<dbReference type="InterPro" id="IPR007215">
    <property type="entry name" value="Sulphur_relay_TusB/DsrH"/>
</dbReference>
<protein>
    <recommendedName>
        <fullName evidence="3">tRNA 2-thiouridine synthesizing protein B</fullName>
    </recommendedName>
</protein>
<proteinExistence type="predicted"/>
<dbReference type="EMBL" id="BMYM01000001">
    <property type="protein sequence ID" value="GHD29871.1"/>
    <property type="molecule type" value="Genomic_DNA"/>
</dbReference>
<dbReference type="RefSeq" id="WP_189475906.1">
    <property type="nucleotide sequence ID" value="NZ_BMYM01000001.1"/>
</dbReference>
<keyword evidence="2" id="KW-1185">Reference proteome</keyword>
<evidence type="ECO:0000313" key="1">
    <source>
        <dbReference type="EMBL" id="GHD29871.1"/>
    </source>
</evidence>
<organism evidence="1 2">
    <name type="scientific">Parahalioglobus pacificus</name>
    <dbReference type="NCBI Taxonomy" id="930806"/>
    <lineage>
        <taxon>Bacteria</taxon>
        <taxon>Pseudomonadati</taxon>
        <taxon>Pseudomonadota</taxon>
        <taxon>Gammaproteobacteria</taxon>
        <taxon>Cellvibrionales</taxon>
        <taxon>Halieaceae</taxon>
        <taxon>Parahalioglobus</taxon>
    </lineage>
</organism>
<gene>
    <name evidence="1" type="ORF">GCM10007053_11050</name>
</gene>
<dbReference type="GO" id="GO:1990228">
    <property type="term" value="C:sulfurtransferase complex"/>
    <property type="evidence" value="ECO:0007669"/>
    <property type="project" value="TreeGrafter"/>
</dbReference>
<comment type="caution">
    <text evidence="1">The sequence shown here is derived from an EMBL/GenBank/DDBJ whole genome shotgun (WGS) entry which is preliminary data.</text>
</comment>
<dbReference type="NCBIfam" id="TIGR03011">
    <property type="entry name" value="sulf_tusB_dsrH"/>
    <property type="match status" value="1"/>
</dbReference>
<sequence length="97" mass="10307">MILHTLSTMPSSDAARRCVEVASTNDALILLGEGVYAAMAGDTENALATKAPCTVFALLQDVKAAGIEQRLSPGVEVIDFAGFVALTEQYSKQQAWF</sequence>
<dbReference type="Proteomes" id="UP000644693">
    <property type="component" value="Unassembled WGS sequence"/>
</dbReference>
<evidence type="ECO:0008006" key="3">
    <source>
        <dbReference type="Google" id="ProtNLM"/>
    </source>
</evidence>
<accession>A0A918XG74</accession>
<dbReference type="InterPro" id="IPR027396">
    <property type="entry name" value="DsrEFH-like"/>
</dbReference>
<dbReference type="AlphaFoldDB" id="A0A918XG74"/>
<dbReference type="GO" id="GO:0002143">
    <property type="term" value="P:tRNA wobble position uridine thiolation"/>
    <property type="evidence" value="ECO:0007669"/>
    <property type="project" value="InterPro"/>
</dbReference>
<dbReference type="SUPFAM" id="SSF75169">
    <property type="entry name" value="DsrEFH-like"/>
    <property type="match status" value="1"/>
</dbReference>
<evidence type="ECO:0000313" key="2">
    <source>
        <dbReference type="Proteomes" id="UP000644693"/>
    </source>
</evidence>
<dbReference type="PANTHER" id="PTHR37526">
    <property type="entry name" value="PROTEIN TUSB"/>
    <property type="match status" value="1"/>
</dbReference>
<dbReference type="Gene3D" id="3.40.1260.10">
    <property type="entry name" value="DsrEFH-like"/>
    <property type="match status" value="1"/>
</dbReference>
<reference evidence="1" key="1">
    <citation type="journal article" date="2014" name="Int. J. Syst. Evol. Microbiol.">
        <title>Complete genome sequence of Corynebacterium casei LMG S-19264T (=DSM 44701T), isolated from a smear-ripened cheese.</title>
        <authorList>
            <consortium name="US DOE Joint Genome Institute (JGI-PGF)"/>
            <person name="Walter F."/>
            <person name="Albersmeier A."/>
            <person name="Kalinowski J."/>
            <person name="Ruckert C."/>
        </authorList>
    </citation>
    <scope>NUCLEOTIDE SEQUENCE</scope>
    <source>
        <strain evidence="1">KCTC 23430</strain>
    </source>
</reference>
<reference evidence="1" key="2">
    <citation type="submission" date="2020-09" db="EMBL/GenBank/DDBJ databases">
        <authorList>
            <person name="Sun Q."/>
            <person name="Kim S."/>
        </authorList>
    </citation>
    <scope>NUCLEOTIDE SEQUENCE</scope>
    <source>
        <strain evidence="1">KCTC 23430</strain>
    </source>
</reference>
<name>A0A918XG74_9GAMM</name>
<dbReference type="Pfam" id="PF04077">
    <property type="entry name" value="DsrH"/>
    <property type="match status" value="1"/>
</dbReference>